<keyword evidence="5" id="KW-1185">Reference proteome</keyword>
<dbReference type="InterPro" id="IPR010099">
    <property type="entry name" value="SDR39U1"/>
</dbReference>
<gene>
    <name evidence="4" type="ORF">JZ786_20725</name>
</gene>
<dbReference type="SUPFAM" id="SSF51735">
    <property type="entry name" value="NAD(P)-binding Rossmann-fold domains"/>
    <property type="match status" value="1"/>
</dbReference>
<name>A0A9X7VY41_9BACL</name>
<evidence type="ECO:0000259" key="3">
    <source>
        <dbReference type="Pfam" id="PF08338"/>
    </source>
</evidence>
<comment type="similarity">
    <text evidence="1">Belongs to the NAD(P)-dependent epimerase/dehydratase family. SDR39U1 subfamily.</text>
</comment>
<dbReference type="PANTHER" id="PTHR11092:SF0">
    <property type="entry name" value="EPIMERASE FAMILY PROTEIN SDR39U1"/>
    <property type="match status" value="1"/>
</dbReference>
<accession>A0A9X7VY41</accession>
<sequence length="309" mass="33074">MDVVIFGGSGLIGQALAATVEESGGTAFILSRSRQLTRYGTTVPYSLETLHQVIGALPIDGPYAIVNLAGESIAGGRWTTQRKQAIRDSRVILTEALANAIRNLEVPPSVFVSGSAVGYYGTSTTATFTESNLPGDGFLTDVTCAWEDAAQMALPATRVVLLRTGVVLAANKGALAQMALPYRFFAGGRVGSGLQWVSWIHIADVSGMILHCINNEEIYGPVNVTAPNPVQMDEFGKSIAIVLRRPHFMPVPSGVMRALLGEMSQIMLEGQRVLPEKALDTGYVFMFPEVRAALFDLLSPNRHPLSASP</sequence>
<feature type="domain" description="NAD-dependent epimerase/dehydratase" evidence="2">
    <location>
        <begin position="3"/>
        <end position="219"/>
    </location>
</feature>
<dbReference type="Gene3D" id="3.40.50.720">
    <property type="entry name" value="NAD(P)-binding Rossmann-like Domain"/>
    <property type="match status" value="1"/>
</dbReference>
<dbReference type="Pfam" id="PF01370">
    <property type="entry name" value="Epimerase"/>
    <property type="match status" value="1"/>
</dbReference>
<dbReference type="EMBL" id="CP071182">
    <property type="protein sequence ID" value="QSO46829.1"/>
    <property type="molecule type" value="Genomic_DNA"/>
</dbReference>
<dbReference type="KEGG" id="afx:JZ786_20725"/>
<evidence type="ECO:0000259" key="2">
    <source>
        <dbReference type="Pfam" id="PF01370"/>
    </source>
</evidence>
<proteinExistence type="inferred from homology"/>
<evidence type="ECO:0000313" key="5">
    <source>
        <dbReference type="Proteomes" id="UP000663505"/>
    </source>
</evidence>
<evidence type="ECO:0000256" key="1">
    <source>
        <dbReference type="ARBA" id="ARBA00009353"/>
    </source>
</evidence>
<protein>
    <submittedName>
        <fullName evidence="4">TIGR01777 family oxidoreductase</fullName>
    </submittedName>
</protein>
<dbReference type="InterPro" id="IPR013549">
    <property type="entry name" value="DUF1731"/>
</dbReference>
<dbReference type="PANTHER" id="PTHR11092">
    <property type="entry name" value="SUGAR NUCLEOTIDE EPIMERASE RELATED"/>
    <property type="match status" value="1"/>
</dbReference>
<dbReference type="Pfam" id="PF08338">
    <property type="entry name" value="DUF1731"/>
    <property type="match status" value="1"/>
</dbReference>
<feature type="domain" description="DUF1731" evidence="3">
    <location>
        <begin position="251"/>
        <end position="296"/>
    </location>
</feature>
<dbReference type="RefSeq" id="WP_206656191.1">
    <property type="nucleotide sequence ID" value="NZ_CP071182.1"/>
</dbReference>
<dbReference type="AlphaFoldDB" id="A0A9X7VY41"/>
<dbReference type="InterPro" id="IPR036291">
    <property type="entry name" value="NAD(P)-bd_dom_sf"/>
</dbReference>
<dbReference type="CDD" id="cd05242">
    <property type="entry name" value="SDR_a8"/>
    <property type="match status" value="1"/>
</dbReference>
<evidence type="ECO:0000313" key="4">
    <source>
        <dbReference type="EMBL" id="QSO46829.1"/>
    </source>
</evidence>
<dbReference type="InterPro" id="IPR001509">
    <property type="entry name" value="Epimerase_deHydtase"/>
</dbReference>
<dbReference type="Proteomes" id="UP000663505">
    <property type="component" value="Chromosome"/>
</dbReference>
<dbReference type="NCBIfam" id="TIGR01777">
    <property type="entry name" value="yfcH"/>
    <property type="match status" value="1"/>
</dbReference>
<organism evidence="4 5">
    <name type="scientific">Alicyclobacillus mengziensis</name>
    <dbReference type="NCBI Taxonomy" id="2931921"/>
    <lineage>
        <taxon>Bacteria</taxon>
        <taxon>Bacillati</taxon>
        <taxon>Bacillota</taxon>
        <taxon>Bacilli</taxon>
        <taxon>Bacillales</taxon>
        <taxon>Alicyclobacillaceae</taxon>
        <taxon>Alicyclobacillus</taxon>
    </lineage>
</organism>
<reference evidence="4 5" key="1">
    <citation type="submission" date="2021-02" db="EMBL/GenBank/DDBJ databases">
        <title>Alicyclobacillus curvatus sp. nov. and Alicyclobacillus mengziensis sp. nov., two acidophilic bacteria isolated from acid mine drainage.</title>
        <authorList>
            <person name="Huang Y."/>
        </authorList>
    </citation>
    <scope>NUCLEOTIDE SEQUENCE [LARGE SCALE GENOMIC DNA]</scope>
    <source>
        <strain evidence="4 5">S30H14</strain>
    </source>
</reference>